<dbReference type="HOGENOM" id="CLU_169286_3_2_1"/>
<accession>A0A0C9W050</accession>
<gene>
    <name evidence="4" type="ORF">M422DRAFT_228303</name>
</gene>
<evidence type="ECO:0000256" key="3">
    <source>
        <dbReference type="RuleBase" id="RU364104"/>
    </source>
</evidence>
<comment type="subcellular location">
    <subcellularLocation>
        <location evidence="3">Mitochondrion inner membrane</location>
    </subcellularLocation>
</comment>
<dbReference type="OrthoDB" id="532630at2759"/>
<dbReference type="Proteomes" id="UP000054279">
    <property type="component" value="Unassembled WGS sequence"/>
</dbReference>
<proteinExistence type="inferred from homology"/>
<keyword evidence="3" id="KW-0472">Membrane</keyword>
<keyword evidence="5" id="KW-1185">Reference proteome</keyword>
<evidence type="ECO:0000313" key="4">
    <source>
        <dbReference type="EMBL" id="KIJ44261.1"/>
    </source>
</evidence>
<protein>
    <recommendedName>
        <fullName evidence="3">COX assembly mitochondrial protein</fullName>
    </recommendedName>
</protein>
<dbReference type="EMBL" id="KN837118">
    <property type="protein sequence ID" value="KIJ44261.1"/>
    <property type="molecule type" value="Genomic_DNA"/>
</dbReference>
<comment type="function">
    <text evidence="3">Required for mitochondrial cytochrome c oxidase (COX) assembly and respiration.</text>
</comment>
<comment type="similarity">
    <text evidence="1 3">Belongs to the CMC family.</text>
</comment>
<keyword evidence="3" id="KW-0143">Chaperone</keyword>
<dbReference type="GO" id="GO:0005743">
    <property type="term" value="C:mitochondrial inner membrane"/>
    <property type="evidence" value="ECO:0007669"/>
    <property type="project" value="UniProtKB-SubCell"/>
</dbReference>
<organism evidence="4 5">
    <name type="scientific">Sphaerobolus stellatus (strain SS14)</name>
    <dbReference type="NCBI Taxonomy" id="990650"/>
    <lineage>
        <taxon>Eukaryota</taxon>
        <taxon>Fungi</taxon>
        <taxon>Dikarya</taxon>
        <taxon>Basidiomycota</taxon>
        <taxon>Agaricomycotina</taxon>
        <taxon>Agaricomycetes</taxon>
        <taxon>Phallomycetidae</taxon>
        <taxon>Geastrales</taxon>
        <taxon>Sphaerobolaceae</taxon>
        <taxon>Sphaerobolus</taxon>
    </lineage>
</organism>
<keyword evidence="3" id="KW-0496">Mitochondrion</keyword>
<keyword evidence="2" id="KW-1015">Disulfide bond</keyword>
<evidence type="ECO:0000256" key="1">
    <source>
        <dbReference type="ARBA" id="ARBA00007347"/>
    </source>
</evidence>
<dbReference type="Pfam" id="PF08583">
    <property type="entry name" value="Cmc1"/>
    <property type="match status" value="1"/>
</dbReference>
<dbReference type="AlphaFoldDB" id="A0A0C9W050"/>
<keyword evidence="3" id="KW-0999">Mitochondrion inner membrane</keyword>
<dbReference type="InterPro" id="IPR013892">
    <property type="entry name" value="Cyt_c_biogenesis_Cmc1-like"/>
</dbReference>
<evidence type="ECO:0000313" key="5">
    <source>
        <dbReference type="Proteomes" id="UP000054279"/>
    </source>
</evidence>
<sequence>MHPQLTDKRISKLLSLYPSKYALTDFLCIVCKDFIEALERCHSEWWGARFIGTCNQTKHELNMCLRRERLERQTQNQIVAKERKERREAAWKDLTGEEA</sequence>
<name>A0A0C9W050_SPHS4</name>
<evidence type="ECO:0000256" key="2">
    <source>
        <dbReference type="ARBA" id="ARBA00023157"/>
    </source>
</evidence>
<reference evidence="4 5" key="1">
    <citation type="submission" date="2014-06" db="EMBL/GenBank/DDBJ databases">
        <title>Evolutionary Origins and Diversification of the Mycorrhizal Mutualists.</title>
        <authorList>
            <consortium name="DOE Joint Genome Institute"/>
            <consortium name="Mycorrhizal Genomics Consortium"/>
            <person name="Kohler A."/>
            <person name="Kuo A."/>
            <person name="Nagy L.G."/>
            <person name="Floudas D."/>
            <person name="Copeland A."/>
            <person name="Barry K.W."/>
            <person name="Cichocki N."/>
            <person name="Veneault-Fourrey C."/>
            <person name="LaButti K."/>
            <person name="Lindquist E.A."/>
            <person name="Lipzen A."/>
            <person name="Lundell T."/>
            <person name="Morin E."/>
            <person name="Murat C."/>
            <person name="Riley R."/>
            <person name="Ohm R."/>
            <person name="Sun H."/>
            <person name="Tunlid A."/>
            <person name="Henrissat B."/>
            <person name="Grigoriev I.V."/>
            <person name="Hibbett D.S."/>
            <person name="Martin F."/>
        </authorList>
    </citation>
    <scope>NUCLEOTIDE SEQUENCE [LARGE SCALE GENOMIC DNA]</scope>
    <source>
        <strain evidence="4 5">SS14</strain>
    </source>
</reference>